<evidence type="ECO:0000313" key="3">
    <source>
        <dbReference type="EMBL" id="KAH7420715.1"/>
    </source>
</evidence>
<organism evidence="3 4">
    <name type="scientific">Ceratopteris richardii</name>
    <name type="common">Triangle waterfern</name>
    <dbReference type="NCBI Taxonomy" id="49495"/>
    <lineage>
        <taxon>Eukaryota</taxon>
        <taxon>Viridiplantae</taxon>
        <taxon>Streptophyta</taxon>
        <taxon>Embryophyta</taxon>
        <taxon>Tracheophyta</taxon>
        <taxon>Polypodiopsida</taxon>
        <taxon>Polypodiidae</taxon>
        <taxon>Polypodiales</taxon>
        <taxon>Pteridineae</taxon>
        <taxon>Pteridaceae</taxon>
        <taxon>Parkerioideae</taxon>
        <taxon>Ceratopteris</taxon>
    </lineage>
</organism>
<dbReference type="Proteomes" id="UP000825935">
    <property type="component" value="Chromosome 13"/>
</dbReference>
<evidence type="ECO:0000256" key="1">
    <source>
        <dbReference type="SAM" id="MobiDB-lite"/>
    </source>
</evidence>
<feature type="compositionally biased region" description="Low complexity" evidence="1">
    <location>
        <begin position="156"/>
        <end position="166"/>
    </location>
</feature>
<dbReference type="EMBL" id="CM035418">
    <property type="protein sequence ID" value="KAH7420715.1"/>
    <property type="molecule type" value="Genomic_DNA"/>
</dbReference>
<protein>
    <submittedName>
        <fullName evidence="3">Uncharacterized protein</fullName>
    </submittedName>
</protein>
<keyword evidence="2" id="KW-1133">Transmembrane helix</keyword>
<evidence type="ECO:0000313" key="4">
    <source>
        <dbReference type="Proteomes" id="UP000825935"/>
    </source>
</evidence>
<comment type="caution">
    <text evidence="3">The sequence shown here is derived from an EMBL/GenBank/DDBJ whole genome shotgun (WGS) entry which is preliminary data.</text>
</comment>
<evidence type="ECO:0000256" key="2">
    <source>
        <dbReference type="SAM" id="Phobius"/>
    </source>
</evidence>
<dbReference type="AlphaFoldDB" id="A0A8T2TH20"/>
<accession>A0A8T2TH20</accession>
<feature type="transmembrane region" description="Helical" evidence="2">
    <location>
        <begin position="183"/>
        <end position="204"/>
    </location>
</feature>
<feature type="compositionally biased region" description="Basic and acidic residues" evidence="1">
    <location>
        <begin position="121"/>
        <end position="140"/>
    </location>
</feature>
<feature type="region of interest" description="Disordered" evidence="1">
    <location>
        <begin position="62"/>
        <end position="178"/>
    </location>
</feature>
<gene>
    <name evidence="3" type="ORF">KP509_13G018700</name>
</gene>
<keyword evidence="2" id="KW-0472">Membrane</keyword>
<name>A0A8T2TH20_CERRI</name>
<sequence length="234" mass="26361">MRLTDKYTRTRNVRFRNFCMATGRWHYCILFLCIWLSFSHVCARRSKHITKVGSERQLKRKFSSKSSYDPPSEYTMNLNFSTKSSDGPASQDIVNRIRSQLPSPPPPSPSHSRLSFVTNGKENKTDTDQRSSLPKDHLNDILDTFRPPPGLPDQTPPTTSTNNSSPKLHQPHDSAGRERGRTLGIVLVSSAGILQAAMAMFLLLKHRQIFNDVPGFKDQRSDPACFQSSPKSTA</sequence>
<keyword evidence="4" id="KW-1185">Reference proteome</keyword>
<proteinExistence type="predicted"/>
<keyword evidence="2" id="KW-0812">Transmembrane</keyword>
<feature type="compositionally biased region" description="Pro residues" evidence="1">
    <location>
        <begin position="146"/>
        <end position="155"/>
    </location>
</feature>
<reference evidence="3" key="1">
    <citation type="submission" date="2021-08" db="EMBL/GenBank/DDBJ databases">
        <title>WGS assembly of Ceratopteris richardii.</title>
        <authorList>
            <person name="Marchant D.B."/>
            <person name="Chen G."/>
            <person name="Jenkins J."/>
            <person name="Shu S."/>
            <person name="Leebens-Mack J."/>
            <person name="Grimwood J."/>
            <person name="Schmutz J."/>
            <person name="Soltis P."/>
            <person name="Soltis D."/>
            <person name="Chen Z.-H."/>
        </authorList>
    </citation>
    <scope>NUCLEOTIDE SEQUENCE</scope>
    <source>
        <strain evidence="3">Whitten #5841</strain>
        <tissue evidence="3">Leaf</tissue>
    </source>
</reference>
<feature type="compositionally biased region" description="Polar residues" evidence="1">
    <location>
        <begin position="64"/>
        <end position="88"/>
    </location>
</feature>